<dbReference type="RefSeq" id="WP_369666638.1">
    <property type="nucleotide sequence ID" value="NZ_JBDKXB010000007.1"/>
</dbReference>
<evidence type="ECO:0000256" key="1">
    <source>
        <dbReference type="SAM" id="SignalP"/>
    </source>
</evidence>
<evidence type="ECO:0000313" key="3">
    <source>
        <dbReference type="Proteomes" id="UP001564408"/>
    </source>
</evidence>
<proteinExistence type="predicted"/>
<reference evidence="2 3" key="1">
    <citation type="submission" date="2024-05" db="EMBL/GenBank/DDBJ databases">
        <title>Genome Sequence and Characterization of the New Strain Purple Sulfur Bacterium of Genus Thioalkalicoccus.</title>
        <authorList>
            <person name="Bryantseva I.A."/>
            <person name="Kyndt J.A."/>
            <person name="Imhoff J.F."/>
        </authorList>
    </citation>
    <scope>NUCLEOTIDE SEQUENCE [LARGE SCALE GENOMIC DNA]</scope>
    <source>
        <strain evidence="2 3">Um2</strain>
    </source>
</reference>
<name>A0ABV4BFE9_9GAMM</name>
<gene>
    <name evidence="2" type="ORF">ABC977_07465</name>
</gene>
<comment type="caution">
    <text evidence="2">The sequence shown here is derived from an EMBL/GenBank/DDBJ whole genome shotgun (WGS) entry which is preliminary data.</text>
</comment>
<dbReference type="Proteomes" id="UP001564408">
    <property type="component" value="Unassembled WGS sequence"/>
</dbReference>
<dbReference type="EMBL" id="JBDKXB010000007">
    <property type="protein sequence ID" value="MEY6432248.1"/>
    <property type="molecule type" value="Genomic_DNA"/>
</dbReference>
<accession>A0ABV4BFE9</accession>
<dbReference type="PROSITE" id="PS51257">
    <property type="entry name" value="PROKAR_LIPOPROTEIN"/>
    <property type="match status" value="1"/>
</dbReference>
<protein>
    <recommendedName>
        <fullName evidence="4">DUF2459 domain-containing protein</fullName>
    </recommendedName>
</protein>
<evidence type="ECO:0008006" key="4">
    <source>
        <dbReference type="Google" id="ProtNLM"/>
    </source>
</evidence>
<keyword evidence="1" id="KW-0732">Signal</keyword>
<keyword evidence="3" id="KW-1185">Reference proteome</keyword>
<evidence type="ECO:0000313" key="2">
    <source>
        <dbReference type="EMBL" id="MEY6432248.1"/>
    </source>
</evidence>
<sequence length="193" mass="21493">MRRIGLLPLLCLALSGCAATVTPPDAPREPRTLYLVDHGYHTSLILTTADEDLVRWAYGEWRWYVEGERGSARLFPVLAMPTQAALGRGVVRAAPDPAAIRAALPVVTERIMAFEAEAPLVDGLLARNETLFAAGLEDGHYDNHWVGLVFVRHPVPYTFRHNSNHVIADWLEQMAFRVDGNPMFGRWRLAVAP</sequence>
<feature type="signal peptide" evidence="1">
    <location>
        <begin position="1"/>
        <end position="18"/>
    </location>
</feature>
<feature type="chain" id="PRO_5047498323" description="DUF2459 domain-containing protein" evidence="1">
    <location>
        <begin position="19"/>
        <end position="193"/>
    </location>
</feature>
<organism evidence="2 3">
    <name type="scientific">Thioalkalicoccus limnaeus</name>
    <dbReference type="NCBI Taxonomy" id="120681"/>
    <lineage>
        <taxon>Bacteria</taxon>
        <taxon>Pseudomonadati</taxon>
        <taxon>Pseudomonadota</taxon>
        <taxon>Gammaproteobacteria</taxon>
        <taxon>Chromatiales</taxon>
        <taxon>Chromatiaceae</taxon>
        <taxon>Thioalkalicoccus</taxon>
    </lineage>
</organism>